<dbReference type="InterPro" id="IPR003959">
    <property type="entry name" value="ATPase_AAA_core"/>
</dbReference>
<comment type="caution">
    <text evidence="2">The sequence shown here is derived from an EMBL/GenBank/DDBJ whole genome shotgun (WGS) entry which is preliminary data.</text>
</comment>
<evidence type="ECO:0000259" key="1">
    <source>
        <dbReference type="Pfam" id="PF13304"/>
    </source>
</evidence>
<name>A0ABV2X5H7_9NOCA</name>
<keyword evidence="3" id="KW-1185">Reference proteome</keyword>
<organism evidence="2 3">
    <name type="scientific">Nocardia niwae</name>
    <dbReference type="NCBI Taxonomy" id="626084"/>
    <lineage>
        <taxon>Bacteria</taxon>
        <taxon>Bacillati</taxon>
        <taxon>Actinomycetota</taxon>
        <taxon>Actinomycetes</taxon>
        <taxon>Mycobacteriales</taxon>
        <taxon>Nocardiaceae</taxon>
        <taxon>Nocardia</taxon>
    </lineage>
</organism>
<dbReference type="PANTHER" id="PTHR43581">
    <property type="entry name" value="ATP/GTP PHOSPHATASE"/>
    <property type="match status" value="1"/>
</dbReference>
<reference evidence="2 3" key="1">
    <citation type="submission" date="2024-06" db="EMBL/GenBank/DDBJ databases">
        <title>The Natural Products Discovery Center: Release of the First 8490 Sequenced Strains for Exploring Actinobacteria Biosynthetic Diversity.</title>
        <authorList>
            <person name="Kalkreuter E."/>
            <person name="Kautsar S.A."/>
            <person name="Yang D."/>
            <person name="Bader C.D."/>
            <person name="Teijaro C.N."/>
            <person name="Fluegel L."/>
            <person name="Davis C.M."/>
            <person name="Simpson J.R."/>
            <person name="Lauterbach L."/>
            <person name="Steele A.D."/>
            <person name="Gui C."/>
            <person name="Meng S."/>
            <person name="Li G."/>
            <person name="Viehrig K."/>
            <person name="Ye F."/>
            <person name="Su P."/>
            <person name="Kiefer A.F."/>
            <person name="Nichols A."/>
            <person name="Cepeda A.J."/>
            <person name="Yan W."/>
            <person name="Fan B."/>
            <person name="Jiang Y."/>
            <person name="Adhikari A."/>
            <person name="Zheng C.-J."/>
            <person name="Schuster L."/>
            <person name="Cowan T.M."/>
            <person name="Smanski M.J."/>
            <person name="Chevrette M.G."/>
            <person name="De Carvalho L.P.S."/>
            <person name="Shen B."/>
        </authorList>
    </citation>
    <scope>NUCLEOTIDE SEQUENCE [LARGE SCALE GENOMIC DNA]</scope>
    <source>
        <strain evidence="2 3">NPDC019434</strain>
    </source>
</reference>
<dbReference type="EMBL" id="JBEYBR010000007">
    <property type="protein sequence ID" value="MEU2121104.1"/>
    <property type="molecule type" value="Genomic_DNA"/>
</dbReference>
<protein>
    <submittedName>
        <fullName evidence="2">AAA family ATPase</fullName>
    </submittedName>
</protein>
<evidence type="ECO:0000313" key="3">
    <source>
        <dbReference type="Proteomes" id="UP001550535"/>
    </source>
</evidence>
<dbReference type="InterPro" id="IPR051396">
    <property type="entry name" value="Bact_Antivir_Def_Nuclease"/>
</dbReference>
<dbReference type="Pfam" id="PF13304">
    <property type="entry name" value="AAA_21"/>
    <property type="match status" value="1"/>
</dbReference>
<sequence>MEFATLRRFSRPTPLSADGAYLEPDNWDDYGWKTLWTLWIVRGTDVHEIGGVKIGDTSEMSRPDVPTRFSELPSEFFSLGQGEEYYDNLNQLGDPEMRQEILKGLRDVALDLSIFNQVQEYEITKTSLLRSVKPVTVRTQLHRIALGGVKLSPYSFSYTTSERNRHGDKAAPAVLYFEIEPRIAPKSNIHVIIGRNGVGKSFMLHDMTTALTKPGSSAGELKFHHTGDDRLVNRFTNVVSVAFSAFDAFEPQRAQSMSKGAVSYTYIGLKTIPKTGRLPTRLKSHVTLASQFGASLKNCVDGGRLDRWQRTLGFLKSDPLFADSVDRLLRLADDEIRDEARVVFSELSSGHKIVLLTLTKLVEAVEEATLVLIDEPESHLHPPLLSAFMRSLTELLESRNAAAIVVTHSPVVVQEVPSNCVWKISLVGGSIQVKRPTVETYGENVGTLTQEIFGLEVTASGFHRTLAEVVGEVIVEGGGFDQVIERMNGRLGAEARAIVQSMVYFAER</sequence>
<dbReference type="PANTHER" id="PTHR43581:SF2">
    <property type="entry name" value="EXCINUCLEASE ATPASE SUBUNIT"/>
    <property type="match status" value="1"/>
</dbReference>
<accession>A0ABV2X5H7</accession>
<gene>
    <name evidence="2" type="ORF">ABZ507_04655</name>
</gene>
<proteinExistence type="predicted"/>
<evidence type="ECO:0000313" key="2">
    <source>
        <dbReference type="EMBL" id="MEU2121104.1"/>
    </source>
</evidence>
<dbReference type="Gene3D" id="3.40.50.300">
    <property type="entry name" value="P-loop containing nucleotide triphosphate hydrolases"/>
    <property type="match status" value="1"/>
</dbReference>
<dbReference type="CDD" id="cd00267">
    <property type="entry name" value="ABC_ATPase"/>
    <property type="match status" value="1"/>
</dbReference>
<dbReference type="Proteomes" id="UP001550535">
    <property type="component" value="Unassembled WGS sequence"/>
</dbReference>
<feature type="domain" description="ATPase AAA-type core" evidence="1">
    <location>
        <begin position="333"/>
        <end position="413"/>
    </location>
</feature>
<dbReference type="SUPFAM" id="SSF52540">
    <property type="entry name" value="P-loop containing nucleoside triphosphate hydrolases"/>
    <property type="match status" value="1"/>
</dbReference>
<dbReference type="InterPro" id="IPR027417">
    <property type="entry name" value="P-loop_NTPase"/>
</dbReference>
<dbReference type="RefSeq" id="WP_357810325.1">
    <property type="nucleotide sequence ID" value="NZ_JBEYBM010000033.1"/>
</dbReference>